<evidence type="ECO:0000313" key="2">
    <source>
        <dbReference type="Proteomes" id="UP000276215"/>
    </source>
</evidence>
<proteinExistence type="predicted"/>
<sequence length="91" mass="10340">MPFHKIKEITGVAALTANNICDESDNHPLSLQELIASSALDADPHPRCPRLLDTEDKDKLIEFVKKNFQTQRMTINDLCREPGYARNSKLF</sequence>
<name>A0A3N4JQA8_9PEZI</name>
<keyword evidence="2" id="KW-1185">Reference proteome</keyword>
<reference evidence="1 2" key="1">
    <citation type="journal article" date="2018" name="Nat. Ecol. Evol.">
        <title>Pezizomycetes genomes reveal the molecular basis of ectomycorrhizal truffle lifestyle.</title>
        <authorList>
            <person name="Murat C."/>
            <person name="Payen T."/>
            <person name="Noel B."/>
            <person name="Kuo A."/>
            <person name="Morin E."/>
            <person name="Chen J."/>
            <person name="Kohler A."/>
            <person name="Krizsan K."/>
            <person name="Balestrini R."/>
            <person name="Da Silva C."/>
            <person name="Montanini B."/>
            <person name="Hainaut M."/>
            <person name="Levati E."/>
            <person name="Barry K.W."/>
            <person name="Belfiori B."/>
            <person name="Cichocki N."/>
            <person name="Clum A."/>
            <person name="Dockter R.B."/>
            <person name="Fauchery L."/>
            <person name="Guy J."/>
            <person name="Iotti M."/>
            <person name="Le Tacon F."/>
            <person name="Lindquist E.A."/>
            <person name="Lipzen A."/>
            <person name="Malagnac F."/>
            <person name="Mello A."/>
            <person name="Molinier V."/>
            <person name="Miyauchi S."/>
            <person name="Poulain J."/>
            <person name="Riccioni C."/>
            <person name="Rubini A."/>
            <person name="Sitrit Y."/>
            <person name="Splivallo R."/>
            <person name="Traeger S."/>
            <person name="Wang M."/>
            <person name="Zifcakova L."/>
            <person name="Wipf D."/>
            <person name="Zambonelli A."/>
            <person name="Paolocci F."/>
            <person name="Nowrousian M."/>
            <person name="Ottonello S."/>
            <person name="Baldrian P."/>
            <person name="Spatafora J.W."/>
            <person name="Henrissat B."/>
            <person name="Nagy L.G."/>
            <person name="Aury J.M."/>
            <person name="Wincker P."/>
            <person name="Grigoriev I.V."/>
            <person name="Bonfante P."/>
            <person name="Martin F.M."/>
        </authorList>
    </citation>
    <scope>NUCLEOTIDE SEQUENCE [LARGE SCALE GENOMIC DNA]</scope>
    <source>
        <strain evidence="1 2">120613-1</strain>
    </source>
</reference>
<dbReference type="EMBL" id="ML120418">
    <property type="protein sequence ID" value="RPA96044.1"/>
    <property type="molecule type" value="Genomic_DNA"/>
</dbReference>
<organism evidence="1 2">
    <name type="scientific">Choiromyces venosus 120613-1</name>
    <dbReference type="NCBI Taxonomy" id="1336337"/>
    <lineage>
        <taxon>Eukaryota</taxon>
        <taxon>Fungi</taxon>
        <taxon>Dikarya</taxon>
        <taxon>Ascomycota</taxon>
        <taxon>Pezizomycotina</taxon>
        <taxon>Pezizomycetes</taxon>
        <taxon>Pezizales</taxon>
        <taxon>Tuberaceae</taxon>
        <taxon>Choiromyces</taxon>
    </lineage>
</organism>
<protein>
    <submittedName>
        <fullName evidence="1">Uncharacterized protein</fullName>
    </submittedName>
</protein>
<accession>A0A3N4JQA8</accession>
<dbReference type="AlphaFoldDB" id="A0A3N4JQA8"/>
<dbReference type="Proteomes" id="UP000276215">
    <property type="component" value="Unassembled WGS sequence"/>
</dbReference>
<evidence type="ECO:0000313" key="1">
    <source>
        <dbReference type="EMBL" id="RPA96044.1"/>
    </source>
</evidence>
<gene>
    <name evidence="1" type="ORF">L873DRAFT_1811871</name>
</gene>